<feature type="binding site" evidence="7">
    <location>
        <position position="251"/>
    </location>
    <ligand>
        <name>Cu cation</name>
        <dbReference type="ChEBI" id="CHEBI:23378"/>
    </ligand>
</feature>
<dbReference type="RefSeq" id="WP_276233596.1">
    <property type="nucleotide sequence ID" value="NZ_CP119802.1"/>
</dbReference>
<evidence type="ECO:0000256" key="2">
    <source>
        <dbReference type="ARBA" id="ARBA00022448"/>
    </source>
</evidence>
<evidence type="ECO:0000313" key="11">
    <source>
        <dbReference type="Proteomes" id="UP001596398"/>
    </source>
</evidence>
<sequence length="258" mass="26636">MERRAFLGRVAPLGVVALAGCSGGDPTATATDEPTATATATATPAAPDADLVVEVGPGGSLAFDPAEASVDPGATVAWVWRSGGHSVTPDGASGDWQGTGTTLHDAGYVHEHTFEDEGTYDYYCAPHRGAGMVGTLTVGDPATATETATETETPTATEEPTATPEADLVVTVAPDGALRFDPAEFTVSAGETVRWEWDGAGHNVSPERQPSGASWPGRDETTYGSGTTHSYTFEVPGEYAYHCDPHRSVGMTGSFTVE</sequence>
<evidence type="ECO:0000256" key="5">
    <source>
        <dbReference type="ARBA" id="ARBA00023008"/>
    </source>
</evidence>
<dbReference type="GeneID" id="79267158"/>
<name>A0ABD5ZQI3_9EURY</name>
<evidence type="ECO:0000256" key="3">
    <source>
        <dbReference type="ARBA" id="ARBA00022723"/>
    </source>
</evidence>
<dbReference type="EMBL" id="JBHTAP010000001">
    <property type="protein sequence ID" value="MFC7235464.1"/>
    <property type="molecule type" value="Genomic_DNA"/>
</dbReference>
<keyword evidence="3 7" id="KW-0479">Metal-binding</keyword>
<dbReference type="SUPFAM" id="SSF49503">
    <property type="entry name" value="Cupredoxins"/>
    <property type="match status" value="2"/>
</dbReference>
<protein>
    <submittedName>
        <fullName evidence="10">Plastocyanin/azurin family copper-binding protein</fullName>
    </submittedName>
</protein>
<dbReference type="InterPro" id="IPR008972">
    <property type="entry name" value="Cupredoxin"/>
</dbReference>
<feature type="domain" description="Blue (type 1) copper" evidence="9">
    <location>
        <begin position="57"/>
        <end position="138"/>
    </location>
</feature>
<keyword evidence="5 7" id="KW-0186">Copper</keyword>
<dbReference type="AlphaFoldDB" id="A0ABD5ZQI3"/>
<organism evidence="10 11">
    <name type="scientific">Halosegnis marinus</name>
    <dbReference type="NCBI Taxonomy" id="3034023"/>
    <lineage>
        <taxon>Archaea</taxon>
        <taxon>Methanobacteriati</taxon>
        <taxon>Methanobacteriota</taxon>
        <taxon>Stenosarchaea group</taxon>
        <taxon>Halobacteria</taxon>
        <taxon>Halobacteriales</taxon>
        <taxon>Natronomonadaceae</taxon>
        <taxon>Halosegnis</taxon>
    </lineage>
</organism>
<dbReference type="CDD" id="cd04220">
    <property type="entry name" value="Halocyanin"/>
    <property type="match status" value="2"/>
</dbReference>
<comment type="cofactor">
    <cofactor evidence="7">
        <name>Cu(2+)</name>
        <dbReference type="ChEBI" id="CHEBI:29036"/>
    </cofactor>
    <text evidence="7">The crystal structure with reduced Cu(1+) has also been determined.</text>
</comment>
<dbReference type="Gene3D" id="2.60.40.420">
    <property type="entry name" value="Cupredoxins - blue copper proteins"/>
    <property type="match status" value="2"/>
</dbReference>
<dbReference type="GO" id="GO:0016020">
    <property type="term" value="C:membrane"/>
    <property type="evidence" value="ECO:0007669"/>
    <property type="project" value="UniProtKB-SubCell"/>
</dbReference>
<accession>A0ABD5ZQI3</accession>
<comment type="subcellular location">
    <subcellularLocation>
        <location evidence="1">Membrane</location>
    </subcellularLocation>
</comment>
<dbReference type="InterPro" id="IPR000923">
    <property type="entry name" value="BlueCu_1"/>
</dbReference>
<keyword evidence="11" id="KW-1185">Reference proteome</keyword>
<evidence type="ECO:0000256" key="8">
    <source>
        <dbReference type="SAM" id="MobiDB-lite"/>
    </source>
</evidence>
<reference evidence="10 11" key="1">
    <citation type="journal article" date="2019" name="Int. J. Syst. Evol. Microbiol.">
        <title>The Global Catalogue of Microorganisms (GCM) 10K type strain sequencing project: providing services to taxonomists for standard genome sequencing and annotation.</title>
        <authorList>
            <consortium name="The Broad Institute Genomics Platform"/>
            <consortium name="The Broad Institute Genome Sequencing Center for Infectious Disease"/>
            <person name="Wu L."/>
            <person name="Ma J."/>
        </authorList>
    </citation>
    <scope>NUCLEOTIDE SEQUENCE [LARGE SCALE GENOMIC DNA]</scope>
    <source>
        <strain evidence="10 11">DT85</strain>
    </source>
</reference>
<keyword evidence="2" id="KW-0813">Transport</keyword>
<evidence type="ECO:0000256" key="4">
    <source>
        <dbReference type="ARBA" id="ARBA00022982"/>
    </source>
</evidence>
<dbReference type="PROSITE" id="PS00196">
    <property type="entry name" value="COPPER_BLUE"/>
    <property type="match status" value="2"/>
</dbReference>
<dbReference type="Proteomes" id="UP001596398">
    <property type="component" value="Unassembled WGS sequence"/>
</dbReference>
<dbReference type="InterPro" id="IPR028871">
    <property type="entry name" value="BlueCu_1_BS"/>
</dbReference>
<dbReference type="PANTHER" id="PTHR34192:SF10">
    <property type="entry name" value="PLASTOCYANIN MAJOR ISOFORM, CHLOROPLASTIC-RELATED"/>
    <property type="match status" value="1"/>
</dbReference>
<evidence type="ECO:0000256" key="6">
    <source>
        <dbReference type="ARBA" id="ARBA00023136"/>
    </source>
</evidence>
<evidence type="ECO:0000256" key="1">
    <source>
        <dbReference type="ARBA" id="ARBA00004370"/>
    </source>
</evidence>
<dbReference type="GO" id="GO:0046872">
    <property type="term" value="F:metal ion binding"/>
    <property type="evidence" value="ECO:0007669"/>
    <property type="project" value="UniProtKB-KW"/>
</dbReference>
<dbReference type="PANTHER" id="PTHR34192">
    <property type="entry name" value="PLASTOCYANIN MAJOR ISOFORM, CHLOROPLASTIC-RELATED"/>
    <property type="match status" value="1"/>
</dbReference>
<proteinExistence type="predicted"/>
<feature type="binding site" evidence="7">
    <location>
        <position position="243"/>
    </location>
    <ligand>
        <name>Cu cation</name>
        <dbReference type="ChEBI" id="CHEBI:23378"/>
    </ligand>
</feature>
<keyword evidence="6" id="KW-0472">Membrane</keyword>
<feature type="binding site" evidence="7">
    <location>
        <position position="202"/>
    </location>
    <ligand>
        <name>Cu cation</name>
        <dbReference type="ChEBI" id="CHEBI:23378"/>
    </ligand>
</feature>
<dbReference type="PROSITE" id="PS51257">
    <property type="entry name" value="PROKAR_LIPOPROTEIN"/>
    <property type="match status" value="1"/>
</dbReference>
<comment type="caution">
    <text evidence="10">The sequence shown here is derived from an EMBL/GenBank/DDBJ whole genome shotgun (WGS) entry which is preliminary data.</text>
</comment>
<keyword evidence="4" id="KW-0249">Electron transport</keyword>
<dbReference type="Pfam" id="PF00127">
    <property type="entry name" value="Copper-bind"/>
    <property type="match status" value="2"/>
</dbReference>
<evidence type="ECO:0000256" key="7">
    <source>
        <dbReference type="PIRSR" id="PIRSR602387-1"/>
    </source>
</evidence>
<evidence type="ECO:0000313" key="10">
    <source>
        <dbReference type="EMBL" id="MFC7235464.1"/>
    </source>
</evidence>
<gene>
    <name evidence="10" type="ORF">ACFQJ4_09080</name>
</gene>
<dbReference type="InterPro" id="IPR002387">
    <property type="entry name" value="Plastocyanin"/>
</dbReference>
<dbReference type="PRINTS" id="PR00157">
    <property type="entry name" value="PLASTOCYANIN"/>
</dbReference>
<feature type="domain" description="Blue (type 1) copper" evidence="9">
    <location>
        <begin position="171"/>
        <end position="258"/>
    </location>
</feature>
<feature type="binding site" evidence="7">
    <location>
        <position position="246"/>
    </location>
    <ligand>
        <name>Cu cation</name>
        <dbReference type="ChEBI" id="CHEBI:23378"/>
    </ligand>
</feature>
<feature type="region of interest" description="Disordered" evidence="8">
    <location>
        <begin position="200"/>
        <end position="227"/>
    </location>
</feature>
<evidence type="ECO:0000259" key="9">
    <source>
        <dbReference type="Pfam" id="PF00127"/>
    </source>
</evidence>